<dbReference type="KEGG" id="sbae:DSM104329_05549"/>
<evidence type="ECO:0000259" key="1">
    <source>
        <dbReference type="Pfam" id="PF01968"/>
    </source>
</evidence>
<dbReference type="InterPro" id="IPR002821">
    <property type="entry name" value="Hydantoinase_A"/>
</dbReference>
<evidence type="ECO:0000259" key="2">
    <source>
        <dbReference type="Pfam" id="PF05378"/>
    </source>
</evidence>
<dbReference type="EMBL" id="CP087164">
    <property type="protein sequence ID" value="UGS39117.1"/>
    <property type="molecule type" value="Genomic_DNA"/>
</dbReference>
<dbReference type="RefSeq" id="WP_259313124.1">
    <property type="nucleotide sequence ID" value="NZ_CP087164.1"/>
</dbReference>
<accession>A0A9E7C745</accession>
<dbReference type="InterPro" id="IPR045079">
    <property type="entry name" value="Oxoprolinase-like"/>
</dbReference>
<reference evidence="4" key="1">
    <citation type="journal article" date="2022" name="Int. J. Syst. Evol. Microbiol.">
        <title>Pseudomonas aegrilactucae sp. nov. and Pseudomonas morbosilactucae sp. nov., pathogens causing bacterial rot of lettuce in Japan.</title>
        <authorList>
            <person name="Sawada H."/>
            <person name="Fujikawa T."/>
            <person name="Satou M."/>
        </authorList>
    </citation>
    <scope>NUCLEOTIDE SEQUENCE</scope>
    <source>
        <strain evidence="4">0166_1</strain>
    </source>
</reference>
<dbReference type="Proteomes" id="UP001162834">
    <property type="component" value="Chromosome"/>
</dbReference>
<dbReference type="PANTHER" id="PTHR11365">
    <property type="entry name" value="5-OXOPROLINASE RELATED"/>
    <property type="match status" value="1"/>
</dbReference>
<dbReference type="EC" id="6.4.1.8" evidence="4"/>
<dbReference type="InterPro" id="IPR043129">
    <property type="entry name" value="ATPase_NBD"/>
</dbReference>
<feature type="domain" description="Acetophenone carboxylase-like C-terminal" evidence="3">
    <location>
        <begin position="508"/>
        <end position="678"/>
    </location>
</feature>
<dbReference type="Pfam" id="PF05378">
    <property type="entry name" value="Hydant_A_N"/>
    <property type="match status" value="1"/>
</dbReference>
<protein>
    <submittedName>
        <fullName evidence="4">Acetophenone carboxylase gamma subunit</fullName>
        <ecNumber evidence="4">6.4.1.8</ecNumber>
    </submittedName>
</protein>
<dbReference type="InterPro" id="IPR008040">
    <property type="entry name" value="Hydant_A_N"/>
</dbReference>
<feature type="domain" description="Hydantoinase/oxoprolinase N-terminal" evidence="2">
    <location>
        <begin position="3"/>
        <end position="184"/>
    </location>
</feature>
<dbReference type="Pfam" id="PF01968">
    <property type="entry name" value="Hydantoinase_A"/>
    <property type="match status" value="1"/>
</dbReference>
<dbReference type="GO" id="GO:0017168">
    <property type="term" value="F:5-oxoprolinase (ATP-hydrolyzing) activity"/>
    <property type="evidence" value="ECO:0007669"/>
    <property type="project" value="TreeGrafter"/>
</dbReference>
<evidence type="ECO:0000259" key="3">
    <source>
        <dbReference type="Pfam" id="PF19278"/>
    </source>
</evidence>
<dbReference type="SUPFAM" id="SSF53067">
    <property type="entry name" value="Actin-like ATPase domain"/>
    <property type="match status" value="1"/>
</dbReference>
<dbReference type="Pfam" id="PF19278">
    <property type="entry name" value="Hydant_A_C"/>
    <property type="match status" value="1"/>
</dbReference>
<evidence type="ECO:0000313" key="4">
    <source>
        <dbReference type="EMBL" id="UGS39117.1"/>
    </source>
</evidence>
<dbReference type="PANTHER" id="PTHR11365:SF23">
    <property type="entry name" value="HYPOTHETICAL 5-OXOPROLINASE (EUROFUNG)-RELATED"/>
    <property type="match status" value="1"/>
</dbReference>
<gene>
    <name evidence="4" type="primary">apc3_22</name>
    <name evidence="4" type="ORF">DSM104329_05549</name>
</gene>
<dbReference type="GO" id="GO:0006749">
    <property type="term" value="P:glutathione metabolic process"/>
    <property type="evidence" value="ECO:0007669"/>
    <property type="project" value="TreeGrafter"/>
</dbReference>
<keyword evidence="5" id="KW-1185">Reference proteome</keyword>
<dbReference type="InterPro" id="IPR049517">
    <property type="entry name" value="ACX-like_C"/>
</dbReference>
<sequence>MLRVGIDVGGTFTDLMLVDDDDGRVTVHKVPSTPADPSRATMTGLAELCEFGGARPGDLDQLLHGTTVATNIVLERNGSKTGMITTRGFRDIIYIGRHRRPKTFSIYQDLPWREPTLVDRRHRLPVTERIVPPGDVRVPLDEDEVREAAHKLREANVEAVAVCFLFSFLNPAHERRVKEILEDELPGVHLSISHEVVPQHREYERFSTTALNAYIGPKTSRYLHNMHDALRDLAPDTDFHLMASNGGTLTVDGAASRPAQLLMSGPVAGIVGGIAAARSAGYDSVITLDVGGTSADIGVAPDANVRMKHLYDTNLGGYEVMVPMVDLDTIGAGGGSLARVDAGGLLRVGPQSAGADPGPVCYGRGGTEPAATDAQVALGRMRPEARLAGGLELQTDAARAAIARLGAGLGLDPTETAMGITQILTQNMVNAISVNSVQKGFDPRDFSLVAFGGGGPLYGADIARELSVPRVIVPLHPGITSAMGLLDSDLKYESQRTVMVDSPDADPAALEQVFTELEAEGRAALDADDVAHEDRLFQRWADCRYVGQAYELLVPVPPGPLDAEAITRLAEEFEQTHEREYFYRFPEKPVQIVHLRSYAIGLMPSVEFTPIAEGGPEPPDVAVVDRRPVVFFAGGATGEHDTPFYDRERLLAGNVLHGPAIVEQLDSTTVIPPGMDARVLPDGAIVIDCLPEEPRA</sequence>
<keyword evidence="4" id="KW-0436">Ligase</keyword>
<feature type="domain" description="Hydantoinase A/oxoprolinase" evidence="1">
    <location>
        <begin position="205"/>
        <end position="493"/>
    </location>
</feature>
<dbReference type="GO" id="GO:0005829">
    <property type="term" value="C:cytosol"/>
    <property type="evidence" value="ECO:0007669"/>
    <property type="project" value="TreeGrafter"/>
</dbReference>
<dbReference type="GO" id="GO:0016874">
    <property type="term" value="F:ligase activity"/>
    <property type="evidence" value="ECO:0007669"/>
    <property type="project" value="UniProtKB-KW"/>
</dbReference>
<name>A0A9E7C745_9ACTN</name>
<organism evidence="4 5">
    <name type="scientific">Capillimicrobium parvum</name>
    <dbReference type="NCBI Taxonomy" id="2884022"/>
    <lineage>
        <taxon>Bacteria</taxon>
        <taxon>Bacillati</taxon>
        <taxon>Actinomycetota</taxon>
        <taxon>Thermoleophilia</taxon>
        <taxon>Solirubrobacterales</taxon>
        <taxon>Capillimicrobiaceae</taxon>
        <taxon>Capillimicrobium</taxon>
    </lineage>
</organism>
<evidence type="ECO:0000313" key="5">
    <source>
        <dbReference type="Proteomes" id="UP001162834"/>
    </source>
</evidence>
<dbReference type="AlphaFoldDB" id="A0A9E7C745"/>
<proteinExistence type="predicted"/>